<keyword evidence="2" id="KW-0479">Metal-binding</keyword>
<dbReference type="Pfam" id="PF14815">
    <property type="entry name" value="NUDIX_4"/>
    <property type="match status" value="1"/>
</dbReference>
<dbReference type="InterPro" id="IPR029119">
    <property type="entry name" value="MutY_C"/>
</dbReference>
<dbReference type="AlphaFoldDB" id="A0A6A5XBM1"/>
<keyword evidence="1" id="KW-0004">4Fe-4S</keyword>
<keyword evidence="12" id="KW-1185">Reference proteome</keyword>
<accession>A0A6A5XBM1</accession>
<dbReference type="GO" id="GO:0051539">
    <property type="term" value="F:4 iron, 4 sulfur cluster binding"/>
    <property type="evidence" value="ECO:0007669"/>
    <property type="project" value="UniProtKB-UniRule"/>
</dbReference>
<keyword evidence="3 9" id="KW-0227">DNA damage</keyword>
<dbReference type="GO" id="GO:0006298">
    <property type="term" value="P:mismatch repair"/>
    <property type="evidence" value="ECO:0007669"/>
    <property type="project" value="TreeGrafter"/>
</dbReference>
<comment type="similarity">
    <text evidence="9">Belongs to the Nth/MutY family.</text>
</comment>
<dbReference type="GO" id="GO:0046872">
    <property type="term" value="F:metal ion binding"/>
    <property type="evidence" value="ECO:0007669"/>
    <property type="project" value="UniProtKB-UniRule"/>
</dbReference>
<evidence type="ECO:0000313" key="12">
    <source>
        <dbReference type="Proteomes" id="UP000799778"/>
    </source>
</evidence>
<evidence type="ECO:0000256" key="8">
    <source>
        <dbReference type="ARBA" id="ARBA00023295"/>
    </source>
</evidence>
<comment type="catalytic activity">
    <reaction evidence="9">
        <text>Hydrolyzes free adenine bases from 7,8-dihydro-8-oxoguanine:adenine mismatched double-stranded DNA, leaving an apurinic site.</text>
        <dbReference type="EC" id="3.2.2.31"/>
    </reaction>
</comment>
<keyword evidence="5 9" id="KW-0408">Iron</keyword>
<dbReference type="GO" id="GO:0034039">
    <property type="term" value="F:8-oxo-7,8-dihydroguanine DNA N-glycosylase activity"/>
    <property type="evidence" value="ECO:0007669"/>
    <property type="project" value="TreeGrafter"/>
</dbReference>
<keyword evidence="7" id="KW-0234">DNA repair</keyword>
<dbReference type="EMBL" id="ML978076">
    <property type="protein sequence ID" value="KAF2010362.1"/>
    <property type="molecule type" value="Genomic_DNA"/>
</dbReference>
<dbReference type="PANTHER" id="PTHR42944">
    <property type="entry name" value="ADENINE DNA GLYCOSYLASE"/>
    <property type="match status" value="1"/>
</dbReference>
<evidence type="ECO:0000256" key="1">
    <source>
        <dbReference type="ARBA" id="ARBA00022485"/>
    </source>
</evidence>
<comment type="function">
    <text evidence="9">Adenine glycosylase active on G-A mispairs.</text>
</comment>
<dbReference type="GO" id="GO:0006284">
    <property type="term" value="P:base-excision repair"/>
    <property type="evidence" value="ECO:0007669"/>
    <property type="project" value="UniProtKB-UniRule"/>
</dbReference>
<keyword evidence="4" id="KW-0378">Hydrolase</keyword>
<dbReference type="RefSeq" id="XP_033378701.1">
    <property type="nucleotide sequence ID" value="XM_033529242.1"/>
</dbReference>
<proteinExistence type="inferred from homology"/>
<dbReference type="InterPro" id="IPR044298">
    <property type="entry name" value="MIG/MutY"/>
</dbReference>
<reference evidence="11" key="1">
    <citation type="journal article" date="2020" name="Stud. Mycol.">
        <title>101 Dothideomycetes genomes: a test case for predicting lifestyles and emergence of pathogens.</title>
        <authorList>
            <person name="Haridas S."/>
            <person name="Albert R."/>
            <person name="Binder M."/>
            <person name="Bloem J."/>
            <person name="Labutti K."/>
            <person name="Salamov A."/>
            <person name="Andreopoulos B."/>
            <person name="Baker S."/>
            <person name="Barry K."/>
            <person name="Bills G."/>
            <person name="Bluhm B."/>
            <person name="Cannon C."/>
            <person name="Castanera R."/>
            <person name="Culley D."/>
            <person name="Daum C."/>
            <person name="Ezra D."/>
            <person name="Gonzalez J."/>
            <person name="Henrissat B."/>
            <person name="Kuo A."/>
            <person name="Liang C."/>
            <person name="Lipzen A."/>
            <person name="Lutzoni F."/>
            <person name="Magnuson J."/>
            <person name="Mondo S."/>
            <person name="Nolan M."/>
            <person name="Ohm R."/>
            <person name="Pangilinan J."/>
            <person name="Park H.-J."/>
            <person name="Ramirez L."/>
            <person name="Alfaro M."/>
            <person name="Sun H."/>
            <person name="Tritt A."/>
            <person name="Yoshinaga Y."/>
            <person name="Zwiers L.-H."/>
            <person name="Turgeon B."/>
            <person name="Goodwin S."/>
            <person name="Spatafora J."/>
            <person name="Crous P."/>
            <person name="Grigoriev I."/>
        </authorList>
    </citation>
    <scope>NUCLEOTIDE SEQUENCE</scope>
    <source>
        <strain evidence="11">CBS 175.79</strain>
    </source>
</reference>
<evidence type="ECO:0000256" key="9">
    <source>
        <dbReference type="RuleBase" id="RU365096"/>
    </source>
</evidence>
<name>A0A6A5XBM1_9PLEO</name>
<feature type="domain" description="Adenine DNA glycosylase C-terminal" evidence="10">
    <location>
        <begin position="10"/>
        <end position="125"/>
    </location>
</feature>
<dbReference type="PANTHER" id="PTHR42944:SF1">
    <property type="entry name" value="ADENINE DNA GLYCOSYLASE"/>
    <property type="match status" value="1"/>
</dbReference>
<evidence type="ECO:0000256" key="2">
    <source>
        <dbReference type="ARBA" id="ARBA00022723"/>
    </source>
</evidence>
<dbReference type="GO" id="GO:0000701">
    <property type="term" value="F:purine-specific mismatch base pair DNA N-glycosylase activity"/>
    <property type="evidence" value="ECO:0007669"/>
    <property type="project" value="UniProtKB-EC"/>
</dbReference>
<dbReference type="GO" id="GO:0005634">
    <property type="term" value="C:nucleus"/>
    <property type="evidence" value="ECO:0007669"/>
    <property type="project" value="TreeGrafter"/>
</dbReference>
<sequence length="129" mass="14183">MCLVRLTGVSGLLASLWQFPQRTLSTSDNTTSGRKASAVDYVSTLEVGNLDEHADSIQHVGEIGSIVHVFSHLKLTMHVQHFQIRIAVSESLADSEKGTPKRAKWVATEAMDEETLSTGMRRCWDLVTG</sequence>
<dbReference type="Proteomes" id="UP000799778">
    <property type="component" value="Unassembled WGS sequence"/>
</dbReference>
<evidence type="ECO:0000256" key="6">
    <source>
        <dbReference type="ARBA" id="ARBA00023014"/>
    </source>
</evidence>
<keyword evidence="8 9" id="KW-0326">Glycosidase</keyword>
<gene>
    <name evidence="11" type="ORF">BU24DRAFT_427495</name>
</gene>
<dbReference type="CDD" id="cd03431">
    <property type="entry name" value="NUDIX_DNA_Glycosylase_C-MutY"/>
    <property type="match status" value="1"/>
</dbReference>
<evidence type="ECO:0000256" key="4">
    <source>
        <dbReference type="ARBA" id="ARBA00022801"/>
    </source>
</evidence>
<comment type="cofactor">
    <cofactor evidence="9">
        <name>[4Fe-4S] cluster</name>
        <dbReference type="ChEBI" id="CHEBI:49883"/>
    </cofactor>
    <text evidence="9">Binds 1 [4Fe-4S] cluster.</text>
</comment>
<dbReference type="SUPFAM" id="SSF55811">
    <property type="entry name" value="Nudix"/>
    <property type="match status" value="1"/>
</dbReference>
<organism evidence="11 12">
    <name type="scientific">Aaosphaeria arxii CBS 175.79</name>
    <dbReference type="NCBI Taxonomy" id="1450172"/>
    <lineage>
        <taxon>Eukaryota</taxon>
        <taxon>Fungi</taxon>
        <taxon>Dikarya</taxon>
        <taxon>Ascomycota</taxon>
        <taxon>Pezizomycotina</taxon>
        <taxon>Dothideomycetes</taxon>
        <taxon>Pleosporomycetidae</taxon>
        <taxon>Pleosporales</taxon>
        <taxon>Pleosporales incertae sedis</taxon>
        <taxon>Aaosphaeria</taxon>
    </lineage>
</organism>
<dbReference type="EC" id="3.2.2.31" evidence="9"/>
<protein>
    <recommendedName>
        <fullName evidence="9">Adenine DNA glycosylase</fullName>
        <ecNumber evidence="9">3.2.2.31</ecNumber>
    </recommendedName>
</protein>
<dbReference type="GO" id="GO:0035485">
    <property type="term" value="F:adenine/guanine mispair binding"/>
    <property type="evidence" value="ECO:0007669"/>
    <property type="project" value="TreeGrafter"/>
</dbReference>
<dbReference type="OrthoDB" id="10248838at2759"/>
<dbReference type="GeneID" id="54286639"/>
<dbReference type="GO" id="GO:0032357">
    <property type="term" value="F:oxidized purine DNA binding"/>
    <property type="evidence" value="ECO:0007669"/>
    <property type="project" value="TreeGrafter"/>
</dbReference>
<evidence type="ECO:0000313" key="11">
    <source>
        <dbReference type="EMBL" id="KAF2010362.1"/>
    </source>
</evidence>
<evidence type="ECO:0000259" key="10">
    <source>
        <dbReference type="Pfam" id="PF14815"/>
    </source>
</evidence>
<dbReference type="InterPro" id="IPR015797">
    <property type="entry name" value="NUDIX_hydrolase-like_dom_sf"/>
</dbReference>
<evidence type="ECO:0000256" key="5">
    <source>
        <dbReference type="ARBA" id="ARBA00023004"/>
    </source>
</evidence>
<evidence type="ECO:0000256" key="3">
    <source>
        <dbReference type="ARBA" id="ARBA00022763"/>
    </source>
</evidence>
<dbReference type="Gene3D" id="3.90.79.10">
    <property type="entry name" value="Nucleoside Triphosphate Pyrophosphohydrolase"/>
    <property type="match status" value="1"/>
</dbReference>
<keyword evidence="6" id="KW-0411">Iron-sulfur</keyword>
<evidence type="ECO:0000256" key="7">
    <source>
        <dbReference type="ARBA" id="ARBA00023204"/>
    </source>
</evidence>